<name>A0AAD5UBM8_9FUNG</name>
<accession>A0AAD5UBM8</accession>
<gene>
    <name evidence="6" type="ORF">HK099_008300</name>
</gene>
<evidence type="ECO:0000256" key="3">
    <source>
        <dbReference type="SAM" id="MobiDB-lite"/>
    </source>
</evidence>
<feature type="signal peptide" evidence="4">
    <location>
        <begin position="1"/>
        <end position="21"/>
    </location>
</feature>
<dbReference type="EMBL" id="JADGJW010000009">
    <property type="protein sequence ID" value="KAJ3227890.1"/>
    <property type="molecule type" value="Genomic_DNA"/>
</dbReference>
<organism evidence="6 7">
    <name type="scientific">Clydaea vesicula</name>
    <dbReference type="NCBI Taxonomy" id="447962"/>
    <lineage>
        <taxon>Eukaryota</taxon>
        <taxon>Fungi</taxon>
        <taxon>Fungi incertae sedis</taxon>
        <taxon>Chytridiomycota</taxon>
        <taxon>Chytridiomycota incertae sedis</taxon>
        <taxon>Chytridiomycetes</taxon>
        <taxon>Lobulomycetales</taxon>
        <taxon>Lobulomycetaceae</taxon>
        <taxon>Clydaea</taxon>
    </lineage>
</organism>
<evidence type="ECO:0000313" key="6">
    <source>
        <dbReference type="EMBL" id="KAJ3227890.1"/>
    </source>
</evidence>
<evidence type="ECO:0000256" key="1">
    <source>
        <dbReference type="ARBA" id="ARBA00022723"/>
    </source>
</evidence>
<dbReference type="Gene3D" id="2.60.40.420">
    <property type="entry name" value="Cupredoxins - blue copper proteins"/>
    <property type="match status" value="1"/>
</dbReference>
<comment type="caution">
    <text evidence="6">The sequence shown here is derived from an EMBL/GenBank/DDBJ whole genome shotgun (WGS) entry which is preliminary data.</text>
</comment>
<keyword evidence="1" id="KW-0479">Metal-binding</keyword>
<dbReference type="InterPro" id="IPR008972">
    <property type="entry name" value="Cupredoxin"/>
</dbReference>
<evidence type="ECO:0000259" key="5">
    <source>
        <dbReference type="Pfam" id="PF00127"/>
    </source>
</evidence>
<feature type="region of interest" description="Disordered" evidence="3">
    <location>
        <begin position="123"/>
        <end position="148"/>
    </location>
</feature>
<dbReference type="SUPFAM" id="SSF49503">
    <property type="entry name" value="Cupredoxins"/>
    <property type="match status" value="1"/>
</dbReference>
<feature type="domain" description="Blue (type 1) copper" evidence="5">
    <location>
        <begin position="152"/>
        <end position="246"/>
    </location>
</feature>
<dbReference type="GO" id="GO:0009055">
    <property type="term" value="F:electron transfer activity"/>
    <property type="evidence" value="ECO:0007669"/>
    <property type="project" value="InterPro"/>
</dbReference>
<keyword evidence="4" id="KW-0732">Signal</keyword>
<dbReference type="Proteomes" id="UP001211065">
    <property type="component" value="Unassembled WGS sequence"/>
</dbReference>
<reference evidence="6" key="1">
    <citation type="submission" date="2020-05" db="EMBL/GenBank/DDBJ databases">
        <title>Phylogenomic resolution of chytrid fungi.</title>
        <authorList>
            <person name="Stajich J.E."/>
            <person name="Amses K."/>
            <person name="Simmons R."/>
            <person name="Seto K."/>
            <person name="Myers J."/>
            <person name="Bonds A."/>
            <person name="Quandt C.A."/>
            <person name="Barry K."/>
            <person name="Liu P."/>
            <person name="Grigoriev I."/>
            <person name="Longcore J.E."/>
            <person name="James T.Y."/>
        </authorList>
    </citation>
    <scope>NUCLEOTIDE SEQUENCE</scope>
    <source>
        <strain evidence="6">JEL0476</strain>
    </source>
</reference>
<dbReference type="AlphaFoldDB" id="A0AAD5UBM8"/>
<keyword evidence="7" id="KW-1185">Reference proteome</keyword>
<feature type="compositionally biased region" description="Polar residues" evidence="3">
    <location>
        <begin position="139"/>
        <end position="148"/>
    </location>
</feature>
<dbReference type="Pfam" id="PF00127">
    <property type="entry name" value="Copper-bind"/>
    <property type="match status" value="1"/>
</dbReference>
<evidence type="ECO:0000313" key="7">
    <source>
        <dbReference type="Proteomes" id="UP001211065"/>
    </source>
</evidence>
<protein>
    <recommendedName>
        <fullName evidence="5">Blue (type 1) copper domain-containing protein</fullName>
    </recommendedName>
</protein>
<feature type="chain" id="PRO_5042142681" description="Blue (type 1) copper domain-containing protein" evidence="4">
    <location>
        <begin position="22"/>
        <end position="249"/>
    </location>
</feature>
<sequence length="249" mass="26677">MKFSAFTFALLSTTLTTVASAEYGAYDAYGAEPTQSPAQQNQQKQESYGNQSPQQGYPVKGVSQVENNVETKCVTSTITIPASTATLPPQTITVFETAVPQTMIRKCKPKQWKVKDEAELPPTKGVQEVEASEAGKYGQTEQTENTAETPAMEIIVGDGGLKFGPTEMKVKEGDKITFQFPGATHNIYQTTEEGGCEATEGGFKFPAEGLAKAGDTFEFTVPTSGGKKGLWFACKPHCEGGMKGSLLFA</sequence>
<feature type="region of interest" description="Disordered" evidence="3">
    <location>
        <begin position="32"/>
        <end position="59"/>
    </location>
</feature>
<dbReference type="CDD" id="cd00920">
    <property type="entry name" value="Cupredoxin"/>
    <property type="match status" value="1"/>
</dbReference>
<dbReference type="InterPro" id="IPR000923">
    <property type="entry name" value="BlueCu_1"/>
</dbReference>
<feature type="compositionally biased region" description="Polar residues" evidence="3">
    <location>
        <begin position="33"/>
        <end position="55"/>
    </location>
</feature>
<proteinExistence type="predicted"/>
<keyword evidence="2" id="KW-0186">Copper</keyword>
<evidence type="ECO:0000256" key="4">
    <source>
        <dbReference type="SAM" id="SignalP"/>
    </source>
</evidence>
<dbReference type="GO" id="GO:0005507">
    <property type="term" value="F:copper ion binding"/>
    <property type="evidence" value="ECO:0007669"/>
    <property type="project" value="InterPro"/>
</dbReference>
<evidence type="ECO:0000256" key="2">
    <source>
        <dbReference type="ARBA" id="ARBA00023008"/>
    </source>
</evidence>